<accession>A0A9D7HTV3</accession>
<comment type="caution">
    <text evidence="1">The sequence shown here is derived from an EMBL/GenBank/DDBJ whole genome shotgun (WGS) entry which is preliminary data.</text>
</comment>
<dbReference type="AlphaFoldDB" id="A0A9D7HTV3"/>
<gene>
    <name evidence="1" type="ORF">IPH26_08985</name>
    <name evidence="2" type="ORF">IPH26_09295</name>
</gene>
<organism evidence="1 3">
    <name type="scientific">Candidatus Methylophosphatis roskildensis</name>
    <dbReference type="NCBI Taxonomy" id="2899263"/>
    <lineage>
        <taxon>Bacteria</taxon>
        <taxon>Pseudomonadati</taxon>
        <taxon>Pseudomonadota</taxon>
        <taxon>Betaproteobacteria</taxon>
        <taxon>Nitrosomonadales</taxon>
        <taxon>Sterolibacteriaceae</taxon>
        <taxon>Candidatus Methylophosphatis</taxon>
    </lineage>
</organism>
<proteinExistence type="predicted"/>
<evidence type="ECO:0000313" key="2">
    <source>
        <dbReference type="EMBL" id="MBK6973118.1"/>
    </source>
</evidence>
<dbReference type="Proteomes" id="UP000807785">
    <property type="component" value="Unassembled WGS sequence"/>
</dbReference>
<dbReference type="EMBL" id="JADJEV010000003">
    <property type="protein sequence ID" value="MBK6973060.1"/>
    <property type="molecule type" value="Genomic_DNA"/>
</dbReference>
<sequence>MTDREAKRAVARALQLAREDPQLVKQLIKQLKATGEVDAGDLDYLEELADKWIRIAEENRMKGRRV</sequence>
<evidence type="ECO:0000313" key="3">
    <source>
        <dbReference type="Proteomes" id="UP000807785"/>
    </source>
</evidence>
<name>A0A9D7HTV3_9PROT</name>
<evidence type="ECO:0000313" key="1">
    <source>
        <dbReference type="EMBL" id="MBK6973060.1"/>
    </source>
</evidence>
<dbReference type="EMBL" id="JADJEV010000003">
    <property type="protein sequence ID" value="MBK6973118.1"/>
    <property type="molecule type" value="Genomic_DNA"/>
</dbReference>
<protein>
    <submittedName>
        <fullName evidence="1">Uncharacterized protein</fullName>
    </submittedName>
</protein>
<reference evidence="1" key="1">
    <citation type="submission" date="2020-10" db="EMBL/GenBank/DDBJ databases">
        <title>Connecting structure to function with the recovery of over 1000 high-quality activated sludge metagenome-assembled genomes encoding full-length rRNA genes using long-read sequencing.</title>
        <authorList>
            <person name="Singleton C.M."/>
            <person name="Petriglieri F."/>
            <person name="Kristensen J.M."/>
            <person name="Kirkegaard R.H."/>
            <person name="Michaelsen T.Y."/>
            <person name="Andersen M.H."/>
            <person name="Karst S.M."/>
            <person name="Dueholm M.S."/>
            <person name="Nielsen P.H."/>
            <person name="Albertsen M."/>
        </authorList>
    </citation>
    <scope>NUCLEOTIDE SEQUENCE</scope>
    <source>
        <strain evidence="1">Bjer_18-Q3-R1-45_BAT3C.347</strain>
    </source>
</reference>